<sequence length="190" mass="21670">MTEKLDGSIILREKFIHDARKFQIFESHYRTVKGDERTHCFLRYPPSVRIVPITRDGHIVLIREFKFAANEYVLCLPSGTVEQNETVLGAAKREMEEETAYTSDSLTDLGAYHLAPTLVEQEARVVLAANVHRLQNLIESDEYERDRISVVQMRTEEILVAVRDSLIRDGQAMVAILKAFVHLGIGFTLP</sequence>
<dbReference type="Gene3D" id="3.90.79.10">
    <property type="entry name" value="Nucleoside Triphosphate Pyrophosphohydrolase"/>
    <property type="match status" value="1"/>
</dbReference>
<evidence type="ECO:0000313" key="4">
    <source>
        <dbReference type="EMBL" id="OGZ45468.1"/>
    </source>
</evidence>
<protein>
    <recommendedName>
        <fullName evidence="3">Nudix hydrolase domain-containing protein</fullName>
    </recommendedName>
</protein>
<feature type="domain" description="Nudix hydrolase" evidence="3">
    <location>
        <begin position="43"/>
        <end position="175"/>
    </location>
</feature>
<dbReference type="Proteomes" id="UP000177785">
    <property type="component" value="Unassembled WGS sequence"/>
</dbReference>
<proteinExistence type="predicted"/>
<keyword evidence="2" id="KW-0378">Hydrolase</keyword>
<name>A0A1G2G6H1_9BACT</name>
<gene>
    <name evidence="4" type="ORF">A2756_00420</name>
</gene>
<dbReference type="PROSITE" id="PS51462">
    <property type="entry name" value="NUDIX"/>
    <property type="match status" value="1"/>
</dbReference>
<reference evidence="4 5" key="1">
    <citation type="journal article" date="2016" name="Nat. Commun.">
        <title>Thousands of microbial genomes shed light on interconnected biogeochemical processes in an aquifer system.</title>
        <authorList>
            <person name="Anantharaman K."/>
            <person name="Brown C.T."/>
            <person name="Hug L.A."/>
            <person name="Sharon I."/>
            <person name="Castelle C.J."/>
            <person name="Probst A.J."/>
            <person name="Thomas B.C."/>
            <person name="Singh A."/>
            <person name="Wilkins M.J."/>
            <person name="Karaoz U."/>
            <person name="Brodie E.L."/>
            <person name="Williams K.H."/>
            <person name="Hubbard S.S."/>
            <person name="Banfield J.F."/>
        </authorList>
    </citation>
    <scope>NUCLEOTIDE SEQUENCE [LARGE SCALE GENOMIC DNA]</scope>
</reference>
<dbReference type="STRING" id="1802115.A2756_00420"/>
<dbReference type="PANTHER" id="PTHR11839:SF18">
    <property type="entry name" value="NUDIX HYDROLASE DOMAIN-CONTAINING PROTEIN"/>
    <property type="match status" value="1"/>
</dbReference>
<evidence type="ECO:0000313" key="5">
    <source>
        <dbReference type="Proteomes" id="UP000177785"/>
    </source>
</evidence>
<dbReference type="InterPro" id="IPR015797">
    <property type="entry name" value="NUDIX_hydrolase-like_dom_sf"/>
</dbReference>
<dbReference type="GO" id="GO:0005829">
    <property type="term" value="C:cytosol"/>
    <property type="evidence" value="ECO:0007669"/>
    <property type="project" value="TreeGrafter"/>
</dbReference>
<evidence type="ECO:0000256" key="2">
    <source>
        <dbReference type="ARBA" id="ARBA00022801"/>
    </source>
</evidence>
<organism evidence="4 5">
    <name type="scientific">Candidatus Ryanbacteria bacterium RIFCSPHIGHO2_01_FULL_48_27</name>
    <dbReference type="NCBI Taxonomy" id="1802115"/>
    <lineage>
        <taxon>Bacteria</taxon>
        <taxon>Candidatus Ryaniibacteriota</taxon>
    </lineage>
</organism>
<comment type="cofactor">
    <cofactor evidence="1">
        <name>Mg(2+)</name>
        <dbReference type="ChEBI" id="CHEBI:18420"/>
    </cofactor>
</comment>
<accession>A0A1G2G6H1</accession>
<dbReference type="GO" id="GO:0019693">
    <property type="term" value="P:ribose phosphate metabolic process"/>
    <property type="evidence" value="ECO:0007669"/>
    <property type="project" value="TreeGrafter"/>
</dbReference>
<dbReference type="AlphaFoldDB" id="A0A1G2G6H1"/>
<comment type="caution">
    <text evidence="4">The sequence shown here is derived from an EMBL/GenBank/DDBJ whole genome shotgun (WGS) entry which is preliminary data.</text>
</comment>
<evidence type="ECO:0000256" key="1">
    <source>
        <dbReference type="ARBA" id="ARBA00001946"/>
    </source>
</evidence>
<dbReference type="EMBL" id="MHNL01000006">
    <property type="protein sequence ID" value="OGZ45468.1"/>
    <property type="molecule type" value="Genomic_DNA"/>
</dbReference>
<dbReference type="CDD" id="cd03424">
    <property type="entry name" value="NUDIX_ADPRase_Nudt5_UGPPase_Nudt14"/>
    <property type="match status" value="1"/>
</dbReference>
<dbReference type="PANTHER" id="PTHR11839">
    <property type="entry name" value="UDP/ADP-SUGAR PYROPHOSPHATASE"/>
    <property type="match status" value="1"/>
</dbReference>
<dbReference type="Pfam" id="PF00293">
    <property type="entry name" value="NUDIX"/>
    <property type="match status" value="1"/>
</dbReference>
<dbReference type="InterPro" id="IPR000086">
    <property type="entry name" value="NUDIX_hydrolase_dom"/>
</dbReference>
<dbReference type="GO" id="GO:0016787">
    <property type="term" value="F:hydrolase activity"/>
    <property type="evidence" value="ECO:0007669"/>
    <property type="project" value="UniProtKB-KW"/>
</dbReference>
<evidence type="ECO:0000259" key="3">
    <source>
        <dbReference type="PROSITE" id="PS51462"/>
    </source>
</evidence>
<dbReference type="SUPFAM" id="SSF55811">
    <property type="entry name" value="Nudix"/>
    <property type="match status" value="1"/>
</dbReference>
<dbReference type="GO" id="GO:0006753">
    <property type="term" value="P:nucleoside phosphate metabolic process"/>
    <property type="evidence" value="ECO:0007669"/>
    <property type="project" value="TreeGrafter"/>
</dbReference>